<comment type="caution">
    <text evidence="2">The sequence shown here is derived from an EMBL/GenBank/DDBJ whole genome shotgun (WGS) entry which is preliminary data.</text>
</comment>
<evidence type="ECO:0000313" key="3">
    <source>
        <dbReference type="Proteomes" id="UP000037510"/>
    </source>
</evidence>
<sequence length="79" mass="9164">MRPRTLTDASADVSPRAVHTSVGRSDMFILDRRNSHLMGIETVAAAAIYLLSTIAVRVIEKKWKRRRWWMLAINRNRTK</sequence>
<evidence type="ECO:0000256" key="1">
    <source>
        <dbReference type="SAM" id="Phobius"/>
    </source>
</evidence>
<organism evidence="2 3">
    <name type="scientific">Operophtera brumata</name>
    <name type="common">Winter moth</name>
    <name type="synonym">Phalaena brumata</name>
    <dbReference type="NCBI Taxonomy" id="104452"/>
    <lineage>
        <taxon>Eukaryota</taxon>
        <taxon>Metazoa</taxon>
        <taxon>Ecdysozoa</taxon>
        <taxon>Arthropoda</taxon>
        <taxon>Hexapoda</taxon>
        <taxon>Insecta</taxon>
        <taxon>Pterygota</taxon>
        <taxon>Neoptera</taxon>
        <taxon>Endopterygota</taxon>
        <taxon>Lepidoptera</taxon>
        <taxon>Glossata</taxon>
        <taxon>Ditrysia</taxon>
        <taxon>Geometroidea</taxon>
        <taxon>Geometridae</taxon>
        <taxon>Larentiinae</taxon>
        <taxon>Operophtera</taxon>
    </lineage>
</organism>
<keyword evidence="1" id="KW-0812">Transmembrane</keyword>
<name>A0A0L7LNQ1_OPEBR</name>
<keyword evidence="3" id="KW-1185">Reference proteome</keyword>
<protein>
    <submittedName>
        <fullName evidence="2">Uncharacterized protein</fullName>
    </submittedName>
</protein>
<accession>A0A0L7LNQ1</accession>
<evidence type="ECO:0000313" key="2">
    <source>
        <dbReference type="EMBL" id="KOB77143.1"/>
    </source>
</evidence>
<dbReference type="EMBL" id="JTDY01000444">
    <property type="protein sequence ID" value="KOB77143.1"/>
    <property type="molecule type" value="Genomic_DNA"/>
</dbReference>
<keyword evidence="1" id="KW-0472">Membrane</keyword>
<feature type="transmembrane region" description="Helical" evidence="1">
    <location>
        <begin position="37"/>
        <end position="59"/>
    </location>
</feature>
<dbReference type="AlphaFoldDB" id="A0A0L7LNQ1"/>
<proteinExistence type="predicted"/>
<keyword evidence="1" id="KW-1133">Transmembrane helix</keyword>
<gene>
    <name evidence="2" type="ORF">OBRU01_04569</name>
</gene>
<reference evidence="2 3" key="1">
    <citation type="journal article" date="2015" name="Genome Biol. Evol.">
        <title>The genome of winter moth (Operophtera brumata) provides a genomic perspective on sexual dimorphism and phenology.</title>
        <authorList>
            <person name="Derks M.F."/>
            <person name="Smit S."/>
            <person name="Salis L."/>
            <person name="Schijlen E."/>
            <person name="Bossers A."/>
            <person name="Mateman C."/>
            <person name="Pijl A.S."/>
            <person name="de Ridder D."/>
            <person name="Groenen M.A."/>
            <person name="Visser M.E."/>
            <person name="Megens H.J."/>
        </authorList>
    </citation>
    <scope>NUCLEOTIDE SEQUENCE [LARGE SCALE GENOMIC DNA]</scope>
    <source>
        <strain evidence="2">WM2013NL</strain>
        <tissue evidence="2">Head and thorax</tissue>
    </source>
</reference>
<dbReference type="Proteomes" id="UP000037510">
    <property type="component" value="Unassembled WGS sequence"/>
</dbReference>